<dbReference type="RefSeq" id="WP_274797545.1">
    <property type="nucleotide sequence ID" value="NZ_CP113528.1"/>
</dbReference>
<dbReference type="EMBL" id="CP113528">
    <property type="protein sequence ID" value="WDV09328.1"/>
    <property type="molecule type" value="Genomic_DNA"/>
</dbReference>
<geneLocation type="plasmid" evidence="1 2">
    <name>unnamed</name>
</geneLocation>
<keyword evidence="1" id="KW-0614">Plasmid</keyword>
<proteinExistence type="predicted"/>
<protein>
    <recommendedName>
        <fullName evidence="3">HNH endonuclease 5 domain-containing protein</fullName>
    </recommendedName>
</protein>
<evidence type="ECO:0000313" key="1">
    <source>
        <dbReference type="EMBL" id="WDV09328.1"/>
    </source>
</evidence>
<reference evidence="1" key="1">
    <citation type="submission" date="2022-11" db="EMBL/GenBank/DDBJ databases">
        <title>Lysinibacillus irui.</title>
        <authorList>
            <person name="Akintayo S.O."/>
        </authorList>
    </citation>
    <scope>NUCLEOTIDE SEQUENCE</scope>
    <source>
        <strain evidence="1">IRB4-01</strain>
        <plasmid evidence="1">unnamed</plasmid>
    </source>
</reference>
<dbReference type="AlphaFoldDB" id="A0AAJ5UWD9"/>
<sequence>MKDIIEMNVKIRVKELSNCIYCNGKLPGTSKEHIFNSCWGGIHKTGQIICDACNSHFSAIDNSFNTFTKYIMNAWEFKGQRHKEVPTLKATDGTIIEKGGKPKKVSKFELSQQEDKSIRISINANSKNEGRNLFLQSTRNNYR</sequence>
<dbReference type="KEGG" id="liu:OU989_22660"/>
<accession>A0AAJ5UWD9</accession>
<name>A0AAJ5UWD9_9BACI</name>
<dbReference type="Proteomes" id="UP001219585">
    <property type="component" value="Plasmid unnamed"/>
</dbReference>
<organism evidence="1 2">
    <name type="scientific">Lysinibacillus irui</name>
    <dbReference type="NCBI Taxonomy" id="2998077"/>
    <lineage>
        <taxon>Bacteria</taxon>
        <taxon>Bacillati</taxon>
        <taxon>Bacillota</taxon>
        <taxon>Bacilli</taxon>
        <taxon>Bacillales</taxon>
        <taxon>Bacillaceae</taxon>
        <taxon>Lysinibacillus</taxon>
    </lineage>
</organism>
<evidence type="ECO:0000313" key="2">
    <source>
        <dbReference type="Proteomes" id="UP001219585"/>
    </source>
</evidence>
<gene>
    <name evidence="1" type="ORF">OU989_22660</name>
</gene>
<evidence type="ECO:0008006" key="3">
    <source>
        <dbReference type="Google" id="ProtNLM"/>
    </source>
</evidence>